<name>A0A5B9MRC1_9BACT</name>
<reference evidence="1 2" key="1">
    <citation type="submission" date="2019-02" db="EMBL/GenBank/DDBJ databases">
        <title>Planctomycetal bacteria perform biofilm scaping via a novel small molecule.</title>
        <authorList>
            <person name="Jeske O."/>
            <person name="Boedeker C."/>
            <person name="Wiegand S."/>
            <person name="Breitling P."/>
            <person name="Kallscheuer N."/>
            <person name="Jogler M."/>
            <person name="Rohde M."/>
            <person name="Petersen J."/>
            <person name="Medema M.H."/>
            <person name="Surup F."/>
            <person name="Jogler C."/>
        </authorList>
    </citation>
    <scope>NUCLEOTIDE SEQUENCE [LARGE SCALE GENOMIC DNA]</scope>
    <source>
        <strain evidence="1 2">Mal15</strain>
    </source>
</reference>
<sequence>MTNSLATLLAGSIDYAGIFPPAKLSVDQAVRSYVDYRQQADAWLLGRMVCGVDRLPELAACSSLLRGTPIRLTLVCPTVGDFKDVADFQRAQAAHFCVAALELKLPAWMVESVDSLDQFLDHVSKVTDALAMRNADVFLEIAAGDWGNALTNVLSSIQARGSTRVGLKIRLGGLSENALPTPLQVGIFIDACRSAGVRWKATAGLHHPLSRPKESGQTEFGFLNLFSAAVLACVHQLAPSQIAAILAETSADAFQFDERSMSWGDHGATLSEIADGRRESIRSFGSCSFEEPRDGLRQLNLFGASDPLEVHQTESPS</sequence>
<dbReference type="KEGG" id="smam:Mal15_56550"/>
<evidence type="ECO:0000313" key="2">
    <source>
        <dbReference type="Proteomes" id="UP000321353"/>
    </source>
</evidence>
<dbReference type="EMBL" id="CP036264">
    <property type="protein sequence ID" value="QEG01578.1"/>
    <property type="molecule type" value="Genomic_DNA"/>
</dbReference>
<proteinExistence type="predicted"/>
<evidence type="ECO:0000313" key="1">
    <source>
        <dbReference type="EMBL" id="QEG01578.1"/>
    </source>
</evidence>
<organism evidence="1 2">
    <name type="scientific">Stieleria maiorica</name>
    <dbReference type="NCBI Taxonomy" id="2795974"/>
    <lineage>
        <taxon>Bacteria</taxon>
        <taxon>Pseudomonadati</taxon>
        <taxon>Planctomycetota</taxon>
        <taxon>Planctomycetia</taxon>
        <taxon>Pirellulales</taxon>
        <taxon>Pirellulaceae</taxon>
        <taxon>Stieleria</taxon>
    </lineage>
</organism>
<dbReference type="Proteomes" id="UP000321353">
    <property type="component" value="Chromosome"/>
</dbReference>
<keyword evidence="2" id="KW-1185">Reference proteome</keyword>
<gene>
    <name evidence="1" type="ORF">Mal15_56550</name>
</gene>
<accession>A0A5B9MRC1</accession>
<dbReference type="AlphaFoldDB" id="A0A5B9MRC1"/>
<protein>
    <submittedName>
        <fullName evidence="1">Uncharacterized protein</fullName>
    </submittedName>
</protein>
<dbReference type="RefSeq" id="WP_147870638.1">
    <property type="nucleotide sequence ID" value="NZ_CP036264.1"/>
</dbReference>